<evidence type="ECO:0000256" key="2">
    <source>
        <dbReference type="ARBA" id="ARBA00004496"/>
    </source>
</evidence>
<dbReference type="PANTHER" id="PTHR12786">
    <property type="entry name" value="SPLICING FACTOR SF3A-RELATED"/>
    <property type="match status" value="1"/>
</dbReference>
<comment type="similarity">
    <text evidence="3">Belongs to the SDE2 family.</text>
</comment>
<dbReference type="EMBL" id="LJIG01009122">
    <property type="protein sequence ID" value="KRT83712.1"/>
    <property type="molecule type" value="Genomic_DNA"/>
</dbReference>
<evidence type="ECO:0000256" key="7">
    <source>
        <dbReference type="ARBA" id="ARBA00023242"/>
    </source>
</evidence>
<feature type="region of interest" description="Disordered" evidence="9">
    <location>
        <begin position="195"/>
        <end position="241"/>
    </location>
</feature>
<evidence type="ECO:0000256" key="6">
    <source>
        <dbReference type="ARBA" id="ARBA00023187"/>
    </source>
</evidence>
<dbReference type="OrthoDB" id="547031at2759"/>
<keyword evidence="12" id="KW-1185">Reference proteome</keyword>
<name>A0A0T6B8P5_9SCAR</name>
<evidence type="ECO:0000256" key="9">
    <source>
        <dbReference type="SAM" id="MobiDB-lite"/>
    </source>
</evidence>
<comment type="subcellular location">
    <subcellularLocation>
        <location evidence="2">Cytoplasm</location>
    </subcellularLocation>
    <subcellularLocation>
        <location evidence="1">Nucleus</location>
    </subcellularLocation>
</comment>
<dbReference type="InterPro" id="IPR051421">
    <property type="entry name" value="RNA_Proc_DNA_Dmg_Regulator"/>
</dbReference>
<dbReference type="Pfam" id="PF22782">
    <property type="entry name" value="SDE2"/>
    <property type="match status" value="1"/>
</dbReference>
<keyword evidence="4" id="KW-0963">Cytoplasm</keyword>
<accession>A0A0T6B8P5</accession>
<dbReference type="GO" id="GO:0006397">
    <property type="term" value="P:mRNA processing"/>
    <property type="evidence" value="ECO:0007669"/>
    <property type="project" value="UniProtKB-KW"/>
</dbReference>
<evidence type="ECO:0000313" key="12">
    <source>
        <dbReference type="Proteomes" id="UP000051574"/>
    </source>
</evidence>
<evidence type="ECO:0000256" key="8">
    <source>
        <dbReference type="ARBA" id="ARBA00023306"/>
    </source>
</evidence>
<dbReference type="Proteomes" id="UP000051574">
    <property type="component" value="Unassembled WGS sequence"/>
</dbReference>
<reference evidence="11 12" key="1">
    <citation type="submission" date="2015-09" db="EMBL/GenBank/DDBJ databases">
        <title>Draft genome of the scarab beetle Oryctes borbonicus.</title>
        <authorList>
            <person name="Meyer J.M."/>
            <person name="Markov G.V."/>
            <person name="Baskaran P."/>
            <person name="Herrmann M."/>
            <person name="Sommer R.J."/>
            <person name="Roedelsperger C."/>
        </authorList>
    </citation>
    <scope>NUCLEOTIDE SEQUENCE [LARGE SCALE GENOMIC DNA]</scope>
    <source>
        <strain evidence="11">OB123</strain>
        <tissue evidence="11">Whole animal</tissue>
    </source>
</reference>
<evidence type="ECO:0000313" key="11">
    <source>
        <dbReference type="EMBL" id="KRT83712.1"/>
    </source>
</evidence>
<feature type="compositionally biased region" description="Polar residues" evidence="9">
    <location>
        <begin position="219"/>
        <end position="228"/>
    </location>
</feature>
<dbReference type="GO" id="GO:0008380">
    <property type="term" value="P:RNA splicing"/>
    <property type="evidence" value="ECO:0007669"/>
    <property type="project" value="UniProtKB-KW"/>
</dbReference>
<evidence type="ECO:0000256" key="1">
    <source>
        <dbReference type="ARBA" id="ARBA00004123"/>
    </source>
</evidence>
<keyword evidence="8" id="KW-0131">Cell cycle</keyword>
<keyword evidence="7" id="KW-0539">Nucleus</keyword>
<dbReference type="AlphaFoldDB" id="A0A0T6B8P5"/>
<keyword evidence="6" id="KW-0508">mRNA splicing</keyword>
<evidence type="ECO:0000256" key="5">
    <source>
        <dbReference type="ARBA" id="ARBA00022664"/>
    </source>
</evidence>
<organism evidence="11 12">
    <name type="scientific">Oryctes borbonicus</name>
    <dbReference type="NCBI Taxonomy" id="1629725"/>
    <lineage>
        <taxon>Eukaryota</taxon>
        <taxon>Metazoa</taxon>
        <taxon>Ecdysozoa</taxon>
        <taxon>Arthropoda</taxon>
        <taxon>Hexapoda</taxon>
        <taxon>Insecta</taxon>
        <taxon>Pterygota</taxon>
        <taxon>Neoptera</taxon>
        <taxon>Endopterygota</taxon>
        <taxon>Coleoptera</taxon>
        <taxon>Polyphaga</taxon>
        <taxon>Scarabaeiformia</taxon>
        <taxon>Scarabaeidae</taxon>
        <taxon>Dynastinae</taxon>
        <taxon>Oryctes</taxon>
    </lineage>
</organism>
<sequence>MFPLLLNNKPVLLMKCTDTNLNEIQSYIHHSLGLDTSTYYLLQDGKLISADTVIKRQNISIVLRTCGGKGGFGSMLRAIGAQIEKTTNREACRDLSGRRLRDINEEKRLKKWITQQTEREKEAAERRQRKLEKLCEKPKHEFQDDEYDNERSLLPEVVENAVSQGLKASCTSTFKRKASTIENCKKKRKLWIDDELDENLSSSNSDDSDDENSREAPVTQESDSSCNITEDIKPLDKEAVE</sequence>
<evidence type="ECO:0000256" key="4">
    <source>
        <dbReference type="ARBA" id="ARBA00022490"/>
    </source>
</evidence>
<dbReference type="InterPro" id="IPR053822">
    <property type="entry name" value="SDE2-like_dom"/>
</dbReference>
<feature type="domain" description="SDE2-like" evidence="10">
    <location>
        <begin position="67"/>
        <end position="163"/>
    </location>
</feature>
<feature type="non-terminal residue" evidence="11">
    <location>
        <position position="241"/>
    </location>
</feature>
<dbReference type="GO" id="GO:0005737">
    <property type="term" value="C:cytoplasm"/>
    <property type="evidence" value="ECO:0007669"/>
    <property type="project" value="UniProtKB-SubCell"/>
</dbReference>
<feature type="compositionally biased region" description="Basic and acidic residues" evidence="9">
    <location>
        <begin position="230"/>
        <end position="241"/>
    </location>
</feature>
<proteinExistence type="inferred from homology"/>
<evidence type="ECO:0000259" key="10">
    <source>
        <dbReference type="Pfam" id="PF22782"/>
    </source>
</evidence>
<dbReference type="PANTHER" id="PTHR12786:SF1">
    <property type="entry name" value="SPLICING REGULATOR SDE2"/>
    <property type="match status" value="1"/>
</dbReference>
<gene>
    <name evidence="11" type="ORF">AMK59_3425</name>
</gene>
<protein>
    <recommendedName>
        <fullName evidence="10">SDE2-like domain-containing protein</fullName>
    </recommendedName>
</protein>
<keyword evidence="5" id="KW-0507">mRNA processing</keyword>
<comment type="caution">
    <text evidence="11">The sequence shown here is derived from an EMBL/GenBank/DDBJ whole genome shotgun (WGS) entry which is preliminary data.</text>
</comment>
<dbReference type="GO" id="GO:0005634">
    <property type="term" value="C:nucleus"/>
    <property type="evidence" value="ECO:0007669"/>
    <property type="project" value="UniProtKB-SubCell"/>
</dbReference>
<evidence type="ECO:0000256" key="3">
    <source>
        <dbReference type="ARBA" id="ARBA00008726"/>
    </source>
</evidence>